<dbReference type="PANTHER" id="PTHR16023">
    <property type="entry name" value="TAX1 BINDING PROTEIN-RELATED"/>
    <property type="match status" value="1"/>
</dbReference>
<evidence type="ECO:0000256" key="2">
    <source>
        <dbReference type="ARBA" id="ARBA00022737"/>
    </source>
</evidence>
<dbReference type="Pfam" id="PF11916">
    <property type="entry name" value="Vac14_Fig4_bd"/>
    <property type="match status" value="1"/>
</dbReference>
<evidence type="ECO:0000256" key="3">
    <source>
        <dbReference type="ARBA" id="ARBA00023136"/>
    </source>
</evidence>
<feature type="domain" description="Vacuolar protein 14 C-terminal Fig4-binding" evidence="4">
    <location>
        <begin position="7"/>
        <end position="62"/>
    </location>
</feature>
<evidence type="ECO:0000256" key="1">
    <source>
        <dbReference type="ARBA" id="ARBA00004308"/>
    </source>
</evidence>
<name>A0A1X7URA9_AMPQE</name>
<sequence length="65" mass="7192">LSLSSTRHLCAFVDAKAVYCTLVEILATEEKLSFASPMVRELNTLPFSSAELFNLRTQLQSMDGP</sequence>
<organism evidence="5">
    <name type="scientific">Amphimedon queenslandica</name>
    <name type="common">Sponge</name>
    <dbReference type="NCBI Taxonomy" id="400682"/>
    <lineage>
        <taxon>Eukaryota</taxon>
        <taxon>Metazoa</taxon>
        <taxon>Porifera</taxon>
        <taxon>Demospongiae</taxon>
        <taxon>Heteroscleromorpha</taxon>
        <taxon>Haplosclerida</taxon>
        <taxon>Niphatidae</taxon>
        <taxon>Amphimedon</taxon>
    </lineage>
</organism>
<proteinExistence type="predicted"/>
<dbReference type="InParanoid" id="A0A1X7URA9"/>
<dbReference type="EnsemblMetazoa" id="Aqu2.1.30191_001">
    <property type="protein sequence ID" value="Aqu2.1.30191_001"/>
    <property type="gene ID" value="Aqu2.1.30191"/>
</dbReference>
<protein>
    <recommendedName>
        <fullName evidence="4">Vacuolar protein 14 C-terminal Fig4-binding domain-containing protein</fullName>
    </recommendedName>
</protein>
<evidence type="ECO:0000259" key="4">
    <source>
        <dbReference type="Pfam" id="PF11916"/>
    </source>
</evidence>
<dbReference type="PANTHER" id="PTHR16023:SF0">
    <property type="entry name" value="PROTEIN VAC14 HOMOLOG"/>
    <property type="match status" value="1"/>
</dbReference>
<dbReference type="OrthoDB" id="5574975at2759"/>
<dbReference type="AlphaFoldDB" id="A0A1X7URA9"/>
<comment type="subcellular location">
    <subcellularLocation>
        <location evidence="1">Endomembrane system</location>
    </subcellularLocation>
</comment>
<dbReference type="STRING" id="400682.A0A1X7URA9"/>
<dbReference type="GO" id="GO:0070772">
    <property type="term" value="C:PAS complex"/>
    <property type="evidence" value="ECO:0007669"/>
    <property type="project" value="InterPro"/>
</dbReference>
<dbReference type="InterPro" id="IPR026825">
    <property type="entry name" value="Vac14"/>
</dbReference>
<dbReference type="GO" id="GO:0006661">
    <property type="term" value="P:phosphatidylinositol biosynthetic process"/>
    <property type="evidence" value="ECO:0007669"/>
    <property type="project" value="InterPro"/>
</dbReference>
<keyword evidence="2" id="KW-0677">Repeat</keyword>
<evidence type="ECO:0000313" key="5">
    <source>
        <dbReference type="EnsemblMetazoa" id="Aqu2.1.30191_001"/>
    </source>
</evidence>
<reference evidence="5" key="1">
    <citation type="submission" date="2017-05" db="UniProtKB">
        <authorList>
            <consortium name="EnsemblMetazoa"/>
        </authorList>
    </citation>
    <scope>IDENTIFICATION</scope>
</reference>
<dbReference type="InterPro" id="IPR021841">
    <property type="entry name" value="VAC14_Fig4p-bd"/>
</dbReference>
<dbReference type="GO" id="GO:0010008">
    <property type="term" value="C:endosome membrane"/>
    <property type="evidence" value="ECO:0007669"/>
    <property type="project" value="TreeGrafter"/>
</dbReference>
<accession>A0A1X7URA9</accession>
<keyword evidence="3" id="KW-0472">Membrane</keyword>